<protein>
    <submittedName>
        <fullName evidence="2">Uncharacterized protein</fullName>
    </submittedName>
</protein>
<dbReference type="Proteomes" id="UP000673394">
    <property type="component" value="Unassembled WGS sequence"/>
</dbReference>
<name>A0ABS5CI77_9BACL</name>
<evidence type="ECO:0000256" key="1">
    <source>
        <dbReference type="SAM" id="SignalP"/>
    </source>
</evidence>
<keyword evidence="1" id="KW-0732">Signal</keyword>
<reference evidence="2 3" key="1">
    <citation type="submission" date="2021-04" db="EMBL/GenBank/DDBJ databases">
        <title>Paenibacillus sp. DLE-14 whole genome sequence.</title>
        <authorList>
            <person name="Ham Y.J."/>
        </authorList>
    </citation>
    <scope>NUCLEOTIDE SEQUENCE [LARGE SCALE GENOMIC DNA]</scope>
    <source>
        <strain evidence="2 3">DLE-14</strain>
    </source>
</reference>
<organism evidence="2 3">
    <name type="scientific">Paenibacillus lignilyticus</name>
    <dbReference type="NCBI Taxonomy" id="1172615"/>
    <lineage>
        <taxon>Bacteria</taxon>
        <taxon>Bacillati</taxon>
        <taxon>Bacillota</taxon>
        <taxon>Bacilli</taxon>
        <taxon>Bacillales</taxon>
        <taxon>Paenibacillaceae</taxon>
        <taxon>Paenibacillus</taxon>
    </lineage>
</organism>
<keyword evidence="3" id="KW-1185">Reference proteome</keyword>
<evidence type="ECO:0000313" key="2">
    <source>
        <dbReference type="EMBL" id="MBP3965571.1"/>
    </source>
</evidence>
<gene>
    <name evidence="2" type="ORF">I8J30_22920</name>
</gene>
<dbReference type="EMBL" id="JAGKSP010000011">
    <property type="protein sequence ID" value="MBP3965571.1"/>
    <property type="molecule type" value="Genomic_DNA"/>
</dbReference>
<sequence>MLIKRSIALLISLLIALSAGTAVHAQTNNASAKSTILTLEEQLQPGQFTVTLSKPITLKQLEANFAIPNKKIKWFTEQYGGSNKSYYGVIDKAVKGHGYPVKLGKELDRAKTVDLSLLWRSDYIDGELGFFLDIGMFELTSTQKTSPEQLEKYIKANNGPVNVEPAAENDGFHWIIAIPNAKPSVNYAITFAKPIVISNTVYSWRPISVQLTGAKPDLTAGTIQLTLQMEADRELSLRDFIITATRNNKLIALQNVTYSETGILSFTPISDLTEEENLSIQIVGNASSSVYGTIKVTNM</sequence>
<accession>A0ABS5CI77</accession>
<feature type="signal peptide" evidence="1">
    <location>
        <begin position="1"/>
        <end position="25"/>
    </location>
</feature>
<evidence type="ECO:0000313" key="3">
    <source>
        <dbReference type="Proteomes" id="UP000673394"/>
    </source>
</evidence>
<comment type="caution">
    <text evidence="2">The sequence shown here is derived from an EMBL/GenBank/DDBJ whole genome shotgun (WGS) entry which is preliminary data.</text>
</comment>
<dbReference type="RefSeq" id="WP_210662100.1">
    <property type="nucleotide sequence ID" value="NZ_JAGKSP010000011.1"/>
</dbReference>
<feature type="chain" id="PRO_5046150980" evidence="1">
    <location>
        <begin position="26"/>
        <end position="299"/>
    </location>
</feature>
<proteinExistence type="predicted"/>